<dbReference type="AlphaFoldDB" id="F9Y452"/>
<organism evidence="1 2">
    <name type="scientific">Ketogulonicigenium vulgare (strain WSH-001)</name>
    <dbReference type="NCBI Taxonomy" id="759362"/>
    <lineage>
        <taxon>Bacteria</taxon>
        <taxon>Pseudomonadati</taxon>
        <taxon>Pseudomonadota</taxon>
        <taxon>Alphaproteobacteria</taxon>
        <taxon>Rhodobacterales</taxon>
        <taxon>Roseobacteraceae</taxon>
        <taxon>Ketogulonicigenium</taxon>
    </lineage>
</organism>
<keyword evidence="2" id="KW-1185">Reference proteome</keyword>
<dbReference type="Proteomes" id="UP000000692">
    <property type="component" value="Chromosome"/>
</dbReference>
<accession>F9Y452</accession>
<dbReference type="OrthoDB" id="7873197at2"/>
<sequence>MADDLHPPNLAPNQDIQRQLRDAMVLLLSVRGSLADMLAELSAGNPGPLREIAPKQSELETALRRAFDTEQKFNDWYAKFAKGTADDTLDYDAIRDEIGCRLARLNPCCDAG</sequence>
<reference evidence="1 2" key="1">
    <citation type="journal article" date="2011" name="J. Bacteriol.">
        <title>Complete genome sequence of the industrial strain Ketogulonicigenium vulgare WSH-001.</title>
        <authorList>
            <person name="Liu L."/>
            <person name="Li Y."/>
            <person name="Zhang J."/>
            <person name="Zhou Z."/>
            <person name="Liu J."/>
            <person name="Li X."/>
            <person name="Zhou J."/>
            <person name="Du G."/>
            <person name="Wang L."/>
            <person name="Chen J."/>
        </authorList>
    </citation>
    <scope>NUCLEOTIDE SEQUENCE [LARGE SCALE GENOMIC DNA]</scope>
    <source>
        <strain evidence="1 2">WSH-001</strain>
    </source>
</reference>
<evidence type="ECO:0000313" key="2">
    <source>
        <dbReference type="Proteomes" id="UP000000692"/>
    </source>
</evidence>
<protein>
    <submittedName>
        <fullName evidence="1">Uncharacterized protein</fullName>
    </submittedName>
</protein>
<dbReference type="KEGG" id="kvl:KVU_0649"/>
<evidence type="ECO:0000313" key="1">
    <source>
        <dbReference type="EMBL" id="AEM40488.1"/>
    </source>
</evidence>
<dbReference type="HOGENOM" id="CLU_2142516_0_0_5"/>
<proteinExistence type="predicted"/>
<name>F9Y452_KETVW</name>
<dbReference type="EMBL" id="CP002018">
    <property type="protein sequence ID" value="AEM40488.1"/>
    <property type="molecule type" value="Genomic_DNA"/>
</dbReference>
<gene>
    <name evidence="1" type="ordered locus">KVU_0649</name>
</gene>
<dbReference type="RefSeq" id="WP_013383943.1">
    <property type="nucleotide sequence ID" value="NC_017384.1"/>
</dbReference>
<dbReference type="eggNOG" id="ENOG5033I58">
    <property type="taxonomic scope" value="Bacteria"/>
</dbReference>